<keyword evidence="2" id="KW-1185">Reference proteome</keyword>
<comment type="caution">
    <text evidence="1">The sequence shown here is derived from an EMBL/GenBank/DDBJ whole genome shotgun (WGS) entry which is preliminary data.</text>
</comment>
<gene>
    <name evidence="1" type="ORF">QAD02_012286</name>
</gene>
<name>A0ACC2NZH0_9HYME</name>
<protein>
    <submittedName>
        <fullName evidence="1">Uncharacterized protein</fullName>
    </submittedName>
</protein>
<evidence type="ECO:0000313" key="1">
    <source>
        <dbReference type="EMBL" id="KAJ8676499.1"/>
    </source>
</evidence>
<sequence length="228" mass="25933">MASQNAPVQLARGRLPEDESIVSSYLEFACQGADLPGLRSDDAWETMESYAEKGEKKGKEREKEKKKNIRKSDLVTIGSEYVSTRERLARESNLDPVYTCVALPKPAGPYAPLYEPIKKEEWNDSFNPHLRKTRDPQWERRPKIKCAAARKCDSDPLIAGWVIAVINTTEPVEGAASDTKEHEQEEENNHKEKEAVVDEFVENDSVEVESVEDESVYRRKSTKPQPLR</sequence>
<dbReference type="Proteomes" id="UP001239111">
    <property type="component" value="Chromosome 2"/>
</dbReference>
<dbReference type="EMBL" id="CM056742">
    <property type="protein sequence ID" value="KAJ8676499.1"/>
    <property type="molecule type" value="Genomic_DNA"/>
</dbReference>
<proteinExistence type="predicted"/>
<accession>A0ACC2NZH0</accession>
<organism evidence="1 2">
    <name type="scientific">Eretmocerus hayati</name>
    <dbReference type="NCBI Taxonomy" id="131215"/>
    <lineage>
        <taxon>Eukaryota</taxon>
        <taxon>Metazoa</taxon>
        <taxon>Ecdysozoa</taxon>
        <taxon>Arthropoda</taxon>
        <taxon>Hexapoda</taxon>
        <taxon>Insecta</taxon>
        <taxon>Pterygota</taxon>
        <taxon>Neoptera</taxon>
        <taxon>Endopterygota</taxon>
        <taxon>Hymenoptera</taxon>
        <taxon>Apocrita</taxon>
        <taxon>Proctotrupomorpha</taxon>
        <taxon>Chalcidoidea</taxon>
        <taxon>Aphelinidae</taxon>
        <taxon>Aphelininae</taxon>
        <taxon>Eretmocerus</taxon>
    </lineage>
</organism>
<reference evidence="1" key="1">
    <citation type="submission" date="2023-04" db="EMBL/GenBank/DDBJ databases">
        <title>A chromosome-level genome assembly of the parasitoid wasp Eretmocerus hayati.</title>
        <authorList>
            <person name="Zhong Y."/>
            <person name="Liu S."/>
            <person name="Liu Y."/>
        </authorList>
    </citation>
    <scope>NUCLEOTIDE SEQUENCE</scope>
    <source>
        <strain evidence="1">ZJU_SS_LIU_2023</strain>
    </source>
</reference>
<evidence type="ECO:0000313" key="2">
    <source>
        <dbReference type="Proteomes" id="UP001239111"/>
    </source>
</evidence>